<dbReference type="SUPFAM" id="SSF55729">
    <property type="entry name" value="Acyl-CoA N-acyltransferases (Nat)"/>
    <property type="match status" value="1"/>
</dbReference>
<accession>A0A1R1AUW0</accession>
<reference evidence="1 2" key="1">
    <citation type="submission" date="2016-11" db="EMBL/GenBank/DDBJ databases">
        <title>Paenibacillus species isolates.</title>
        <authorList>
            <person name="Beno S.M."/>
        </authorList>
    </citation>
    <scope>NUCLEOTIDE SEQUENCE [LARGE SCALE GENOMIC DNA]</scope>
    <source>
        <strain evidence="1 2">FSL F4-0100</strain>
    </source>
</reference>
<dbReference type="InterPro" id="IPR036412">
    <property type="entry name" value="HAD-like_sf"/>
</dbReference>
<evidence type="ECO:0008006" key="3">
    <source>
        <dbReference type="Google" id="ProtNLM"/>
    </source>
</evidence>
<dbReference type="OrthoDB" id="323926at2"/>
<dbReference type="Gene3D" id="3.40.50.1000">
    <property type="entry name" value="HAD superfamily/HAD-like"/>
    <property type="match status" value="1"/>
</dbReference>
<evidence type="ECO:0000313" key="1">
    <source>
        <dbReference type="EMBL" id="OME89358.1"/>
    </source>
</evidence>
<dbReference type="EMBL" id="MRTF01000010">
    <property type="protein sequence ID" value="OME89358.1"/>
    <property type="molecule type" value="Genomic_DNA"/>
</dbReference>
<proteinExistence type="predicted"/>
<dbReference type="Proteomes" id="UP000187074">
    <property type="component" value="Unassembled WGS sequence"/>
</dbReference>
<dbReference type="NCBIfam" id="TIGR01686">
    <property type="entry name" value="FkbH"/>
    <property type="match status" value="1"/>
</dbReference>
<dbReference type="NCBIfam" id="TIGR01681">
    <property type="entry name" value="HAD-SF-IIIC"/>
    <property type="match status" value="1"/>
</dbReference>
<evidence type="ECO:0000313" key="2">
    <source>
        <dbReference type="Proteomes" id="UP000187074"/>
    </source>
</evidence>
<gene>
    <name evidence="1" type="ORF">BK123_26695</name>
</gene>
<dbReference type="Gene3D" id="3.40.630.30">
    <property type="match status" value="1"/>
</dbReference>
<sequence>MNKATDKLKEVKCVIWDLDNTMWDGILLESDEVKLKPRMRELLAELDSRGILQSIASRNDTEHALDKLKEFGIDTYFLYPEINWNAKSTSIDKIRLNLNIGMDTILFIDDQPFERDEVLSVHPEVECLDVTPYETLLGHPRLNPRFITEDSRRRRVMYLEDILRKNEEESFEGPQEAFLSSLGMRFVISEAREEDLKRAEELTIRTNQLNATGYTYSYEELDKIRRSDNHILLVCELTDKYGSYGKIGLALIELKESCWHLKMLLMSCRVMSRGVGTVMLTYIMQQAKNEGKVLRADFKQTDRNKMMYVTYRFASFTEISNDGEGNILFENDLNHIQPFPPYIDVLVTVAGKRGN</sequence>
<dbReference type="InterPro" id="IPR010037">
    <property type="entry name" value="FkbH_domain"/>
</dbReference>
<dbReference type="RefSeq" id="WP_076325385.1">
    <property type="nucleotide sequence ID" value="NZ_MRTF01000010.1"/>
</dbReference>
<organism evidence="1 2">
    <name type="scientific">Paenibacillus lautus</name>
    <name type="common">Bacillus lautus</name>
    <dbReference type="NCBI Taxonomy" id="1401"/>
    <lineage>
        <taxon>Bacteria</taxon>
        <taxon>Bacillati</taxon>
        <taxon>Bacillota</taxon>
        <taxon>Bacilli</taxon>
        <taxon>Bacillales</taxon>
        <taxon>Paenibacillaceae</taxon>
        <taxon>Paenibacillus</taxon>
    </lineage>
</organism>
<protein>
    <recommendedName>
        <fullName evidence="3">HAD-IIIC family phosphatase</fullName>
    </recommendedName>
</protein>
<dbReference type="InterPro" id="IPR010033">
    <property type="entry name" value="HAD_SF_ppase_IIIC"/>
</dbReference>
<dbReference type="InterPro" id="IPR023214">
    <property type="entry name" value="HAD_sf"/>
</dbReference>
<dbReference type="SUPFAM" id="SSF56784">
    <property type="entry name" value="HAD-like"/>
    <property type="match status" value="1"/>
</dbReference>
<dbReference type="AlphaFoldDB" id="A0A1R1AUW0"/>
<dbReference type="InterPro" id="IPR016181">
    <property type="entry name" value="Acyl_CoA_acyltransferase"/>
</dbReference>
<comment type="caution">
    <text evidence="1">The sequence shown here is derived from an EMBL/GenBank/DDBJ whole genome shotgun (WGS) entry which is preliminary data.</text>
</comment>
<name>A0A1R1AUW0_PAELA</name>
<dbReference type="STRING" id="1401.BK123_26695"/>